<dbReference type="InterPro" id="IPR002716">
    <property type="entry name" value="PIN_dom"/>
</dbReference>
<name>A0A5K7YX99_9BACT</name>
<dbReference type="InterPro" id="IPR029060">
    <property type="entry name" value="PIN-like_dom_sf"/>
</dbReference>
<dbReference type="KEGG" id="dwd:DSCW_03770"/>
<reference evidence="2 3" key="1">
    <citation type="submission" date="2019-11" db="EMBL/GenBank/DDBJ databases">
        <title>Comparative genomics of hydrocarbon-degrading Desulfosarcina strains.</title>
        <authorList>
            <person name="Watanabe M."/>
            <person name="Kojima H."/>
            <person name="Fukui M."/>
        </authorList>
    </citation>
    <scope>NUCLEOTIDE SEQUENCE [LARGE SCALE GENOMIC DNA]</scope>
    <source>
        <strain evidence="2 3">PP31</strain>
    </source>
</reference>
<sequence>MLDSYAVIGYLEDEPFADWLKQLLLSARNRRCQLSMHAIQLGEVYYILLREQGKAIADLAYARIKDFPVTIVDTVDEKLLLAAATLKANFPMSYADTFAAALAQINHAVLLTGDPEFKTLEEKGIIEVKWL</sequence>
<dbReference type="Proteomes" id="UP000427769">
    <property type="component" value="Chromosome"/>
</dbReference>
<dbReference type="EMBL" id="AP021875">
    <property type="protein sequence ID" value="BBO72960.1"/>
    <property type="molecule type" value="Genomic_DNA"/>
</dbReference>
<protein>
    <submittedName>
        <fullName evidence="2">Twitching motility protein PilT</fullName>
    </submittedName>
</protein>
<feature type="domain" description="PIN" evidence="1">
    <location>
        <begin position="1"/>
        <end position="121"/>
    </location>
</feature>
<dbReference type="SUPFAM" id="SSF88723">
    <property type="entry name" value="PIN domain-like"/>
    <property type="match status" value="1"/>
</dbReference>
<dbReference type="Gene3D" id="3.40.50.1010">
    <property type="entry name" value="5'-nuclease"/>
    <property type="match status" value="1"/>
</dbReference>
<evidence type="ECO:0000259" key="1">
    <source>
        <dbReference type="Pfam" id="PF01850"/>
    </source>
</evidence>
<evidence type="ECO:0000313" key="2">
    <source>
        <dbReference type="EMBL" id="BBO72960.1"/>
    </source>
</evidence>
<accession>A0A5K7YX99</accession>
<dbReference type="RefSeq" id="WP_170302082.1">
    <property type="nucleotide sequence ID" value="NZ_AP021875.1"/>
</dbReference>
<proteinExistence type="predicted"/>
<keyword evidence="3" id="KW-1185">Reference proteome</keyword>
<gene>
    <name evidence="2" type="ORF">DSCW_03770</name>
</gene>
<dbReference type="Pfam" id="PF01850">
    <property type="entry name" value="PIN"/>
    <property type="match status" value="1"/>
</dbReference>
<organism evidence="2 3">
    <name type="scientific">Desulfosarcina widdelii</name>
    <dbReference type="NCBI Taxonomy" id="947919"/>
    <lineage>
        <taxon>Bacteria</taxon>
        <taxon>Pseudomonadati</taxon>
        <taxon>Thermodesulfobacteriota</taxon>
        <taxon>Desulfobacteria</taxon>
        <taxon>Desulfobacterales</taxon>
        <taxon>Desulfosarcinaceae</taxon>
        <taxon>Desulfosarcina</taxon>
    </lineage>
</organism>
<evidence type="ECO:0000313" key="3">
    <source>
        <dbReference type="Proteomes" id="UP000427769"/>
    </source>
</evidence>
<dbReference type="CDD" id="cd18689">
    <property type="entry name" value="PIN_VapC-like"/>
    <property type="match status" value="1"/>
</dbReference>
<dbReference type="AlphaFoldDB" id="A0A5K7YX99"/>